<evidence type="ECO:0000313" key="3">
    <source>
        <dbReference type="EMBL" id="MBC9794956.1"/>
    </source>
</evidence>
<dbReference type="AlphaFoldDB" id="A0A926JPE4"/>
<dbReference type="InterPro" id="IPR011109">
    <property type="entry name" value="DNA_bind_recombinase_dom"/>
</dbReference>
<keyword evidence="4" id="KW-1185">Reference proteome</keyword>
<name>A0A926JPE4_9FLAO</name>
<protein>
    <submittedName>
        <fullName evidence="3">Recombinase family protein</fullName>
    </submittedName>
</protein>
<dbReference type="GO" id="GO:0003677">
    <property type="term" value="F:DNA binding"/>
    <property type="evidence" value="ECO:0007669"/>
    <property type="project" value="InterPro"/>
</dbReference>
<evidence type="ECO:0000259" key="2">
    <source>
        <dbReference type="PROSITE" id="PS51737"/>
    </source>
</evidence>
<sequence length="378" mass="44563">MYAKEGPYLSSVPPYGYRKAGECKERILVVEDREAKIVRFIFDAYLRKIPLYIIREKACKIGFQRKGNTAIQRILKNPAYAGLLKVKPFKNYPGGLFPGAHEPIIDRVTWHEVQTKMKKPKKTRTKIDDNIPLRGILKCHCGKPLTGAASRGKSGRYYYYYKCASPGHNNISAIKAYHQFLGICEFMSLTKRKIQQIKEKCHLRMESLIKRNRKVVKTKKQQLEQVKEKLYSVEEKWIKNEIKKDTYNRWYTTYNHNILELGDAIKRLSQNKIFDLLTKNLDFPGDVRHIYASINTIKKRVFVSMVFHNNLYYQNDIYRTPTMMELFTHNHSKMKEKRLLVYEKKTAFRKNVPLCENTEISIERLILFLMFLDSLKIS</sequence>
<proteinExistence type="predicted"/>
<accession>A0A926JPE4</accession>
<dbReference type="PANTHER" id="PTHR30461">
    <property type="entry name" value="DNA-INVERTASE FROM LAMBDOID PROPHAGE"/>
    <property type="match status" value="1"/>
</dbReference>
<dbReference type="RefSeq" id="WP_187964113.1">
    <property type="nucleotide sequence ID" value="NZ_JACVDC010000005.1"/>
</dbReference>
<dbReference type="PROSITE" id="PS51737">
    <property type="entry name" value="RECOMBINASE_DNA_BIND"/>
    <property type="match status" value="1"/>
</dbReference>
<gene>
    <name evidence="3" type="ORF">IBL28_03175</name>
</gene>
<dbReference type="InterPro" id="IPR038109">
    <property type="entry name" value="DNA_bind_recomb_sf"/>
</dbReference>
<dbReference type="PANTHER" id="PTHR30461:SF24">
    <property type="entry name" value="SITE-SPECIFIC INTEGRASE_RESOLVASE-RELATED"/>
    <property type="match status" value="1"/>
</dbReference>
<dbReference type="EMBL" id="JACVDC010000005">
    <property type="protein sequence ID" value="MBC9794956.1"/>
    <property type="molecule type" value="Genomic_DNA"/>
</dbReference>
<dbReference type="Pfam" id="PF07508">
    <property type="entry name" value="Recombinase"/>
    <property type="match status" value="1"/>
</dbReference>
<reference evidence="3 4" key="1">
    <citation type="submission" date="2020-09" db="EMBL/GenBank/DDBJ databases">
        <title>Sinomicrobium weinanense sp. nov., a halophilic bacteria isolated from saline-alkali soil.</title>
        <authorList>
            <person name="Wu P."/>
            <person name="Ren H."/>
            <person name="Mei Y."/>
            <person name="Liang Y."/>
            <person name="Chen Z."/>
        </authorList>
    </citation>
    <scope>NUCLEOTIDE SEQUENCE [LARGE SCALE GENOMIC DNA]</scope>
    <source>
        <strain evidence="3 4">FJxs</strain>
    </source>
</reference>
<dbReference type="Gene3D" id="3.90.1750.20">
    <property type="entry name" value="Putative Large Serine Recombinase, Chain B, Domain 2"/>
    <property type="match status" value="1"/>
</dbReference>
<feature type="coiled-coil region" evidence="1">
    <location>
        <begin position="209"/>
        <end position="236"/>
    </location>
</feature>
<feature type="domain" description="Recombinase" evidence="2">
    <location>
        <begin position="14"/>
        <end position="123"/>
    </location>
</feature>
<organism evidence="3 4">
    <name type="scientific">Sinomicrobium weinanense</name>
    <dbReference type="NCBI Taxonomy" id="2842200"/>
    <lineage>
        <taxon>Bacteria</taxon>
        <taxon>Pseudomonadati</taxon>
        <taxon>Bacteroidota</taxon>
        <taxon>Flavobacteriia</taxon>
        <taxon>Flavobacteriales</taxon>
        <taxon>Flavobacteriaceae</taxon>
        <taxon>Sinomicrobium</taxon>
    </lineage>
</organism>
<dbReference type="GO" id="GO:0000150">
    <property type="term" value="F:DNA strand exchange activity"/>
    <property type="evidence" value="ECO:0007669"/>
    <property type="project" value="InterPro"/>
</dbReference>
<comment type="caution">
    <text evidence="3">The sequence shown here is derived from an EMBL/GenBank/DDBJ whole genome shotgun (WGS) entry which is preliminary data.</text>
</comment>
<evidence type="ECO:0000313" key="4">
    <source>
        <dbReference type="Proteomes" id="UP000653730"/>
    </source>
</evidence>
<dbReference type="InterPro" id="IPR050639">
    <property type="entry name" value="SSR_resolvase"/>
</dbReference>
<dbReference type="Proteomes" id="UP000653730">
    <property type="component" value="Unassembled WGS sequence"/>
</dbReference>
<keyword evidence="1" id="KW-0175">Coiled coil</keyword>
<evidence type="ECO:0000256" key="1">
    <source>
        <dbReference type="SAM" id="Coils"/>
    </source>
</evidence>